<organism evidence="17">
    <name type="scientific">Schistosoma curassoni</name>
    <dbReference type="NCBI Taxonomy" id="6186"/>
    <lineage>
        <taxon>Eukaryota</taxon>
        <taxon>Metazoa</taxon>
        <taxon>Spiralia</taxon>
        <taxon>Lophotrochozoa</taxon>
        <taxon>Platyhelminthes</taxon>
        <taxon>Trematoda</taxon>
        <taxon>Digenea</taxon>
        <taxon>Strigeidida</taxon>
        <taxon>Schistosomatoidea</taxon>
        <taxon>Schistosomatidae</taxon>
        <taxon>Schistosoma</taxon>
    </lineage>
</organism>
<reference evidence="15 16" key="2">
    <citation type="submission" date="2018-11" db="EMBL/GenBank/DDBJ databases">
        <authorList>
            <consortium name="Pathogen Informatics"/>
        </authorList>
    </citation>
    <scope>NUCLEOTIDE SEQUENCE [LARGE SCALE GENOMIC DNA]</scope>
    <source>
        <strain evidence="15">Dakar</strain>
        <strain evidence="16">Dakar, Senegal</strain>
    </source>
</reference>
<keyword evidence="4" id="KW-0107">Calcium channel</keyword>
<keyword evidence="8 13" id="KW-1133">Transmembrane helix</keyword>
<dbReference type="Pfam" id="PF00520">
    <property type="entry name" value="Ion_trans"/>
    <property type="match status" value="1"/>
</dbReference>
<keyword evidence="12" id="KW-0407">Ion channel</keyword>
<dbReference type="PANTHER" id="PTHR45628">
    <property type="entry name" value="VOLTAGE-DEPENDENT CALCIUM CHANNEL TYPE A SUBUNIT ALPHA-1"/>
    <property type="match status" value="1"/>
</dbReference>
<dbReference type="SUPFAM" id="SSF81324">
    <property type="entry name" value="Voltage-gated potassium channels"/>
    <property type="match status" value="1"/>
</dbReference>
<dbReference type="Gene3D" id="1.10.287.70">
    <property type="match status" value="1"/>
</dbReference>
<keyword evidence="3" id="KW-0109">Calcium transport</keyword>
<dbReference type="WBParaSite" id="SCUD_0000427701-mRNA-1">
    <property type="protein sequence ID" value="SCUD_0000427701-mRNA-1"/>
    <property type="gene ID" value="SCUD_0000427701"/>
</dbReference>
<dbReference type="GO" id="GO:0007268">
    <property type="term" value="P:chemical synaptic transmission"/>
    <property type="evidence" value="ECO:0007669"/>
    <property type="project" value="TreeGrafter"/>
</dbReference>
<keyword evidence="7" id="KW-0851">Voltage-gated channel</keyword>
<evidence type="ECO:0000256" key="10">
    <source>
        <dbReference type="ARBA" id="ARBA00023136"/>
    </source>
</evidence>
<dbReference type="InterPro" id="IPR005821">
    <property type="entry name" value="Ion_trans_dom"/>
</dbReference>
<evidence type="ECO:0000256" key="6">
    <source>
        <dbReference type="ARBA" id="ARBA00022837"/>
    </source>
</evidence>
<dbReference type="EMBL" id="UZAK01005514">
    <property type="protein sequence ID" value="VDO87784.1"/>
    <property type="molecule type" value="Genomic_DNA"/>
</dbReference>
<accession>A0A183JNJ1</accession>
<evidence type="ECO:0000256" key="7">
    <source>
        <dbReference type="ARBA" id="ARBA00022882"/>
    </source>
</evidence>
<dbReference type="STRING" id="6186.A0A183JNJ1"/>
<evidence type="ECO:0000259" key="14">
    <source>
        <dbReference type="Pfam" id="PF00520"/>
    </source>
</evidence>
<feature type="transmembrane region" description="Helical" evidence="13">
    <location>
        <begin position="61"/>
        <end position="84"/>
    </location>
</feature>
<evidence type="ECO:0000256" key="3">
    <source>
        <dbReference type="ARBA" id="ARBA00022568"/>
    </source>
</evidence>
<evidence type="ECO:0000313" key="17">
    <source>
        <dbReference type="WBParaSite" id="SCUD_0000427701-mRNA-1"/>
    </source>
</evidence>
<evidence type="ECO:0000256" key="5">
    <source>
        <dbReference type="ARBA" id="ARBA00022692"/>
    </source>
</evidence>
<evidence type="ECO:0000256" key="4">
    <source>
        <dbReference type="ARBA" id="ARBA00022673"/>
    </source>
</evidence>
<dbReference type="GO" id="GO:0098703">
    <property type="term" value="P:calcium ion import across plasma membrane"/>
    <property type="evidence" value="ECO:0007669"/>
    <property type="project" value="TreeGrafter"/>
</dbReference>
<dbReference type="GO" id="GO:0008331">
    <property type="term" value="F:high voltage-gated calcium channel activity"/>
    <property type="evidence" value="ECO:0007669"/>
    <property type="project" value="TreeGrafter"/>
</dbReference>
<keyword evidence="9" id="KW-0406">Ion transport</keyword>
<keyword evidence="6" id="KW-0106">Calcium</keyword>
<keyword evidence="10 13" id="KW-0472">Membrane</keyword>
<keyword evidence="11" id="KW-0325">Glycoprotein</keyword>
<evidence type="ECO:0000256" key="12">
    <source>
        <dbReference type="ARBA" id="ARBA00023303"/>
    </source>
</evidence>
<dbReference type="Proteomes" id="UP000279833">
    <property type="component" value="Unassembled WGS sequence"/>
</dbReference>
<evidence type="ECO:0000313" key="16">
    <source>
        <dbReference type="Proteomes" id="UP000279833"/>
    </source>
</evidence>
<keyword evidence="5 13" id="KW-0812">Transmembrane</keyword>
<evidence type="ECO:0000256" key="2">
    <source>
        <dbReference type="ARBA" id="ARBA00022448"/>
    </source>
</evidence>
<dbReference type="AlphaFoldDB" id="A0A183JNJ1"/>
<keyword evidence="2" id="KW-0813">Transport</keyword>
<protein>
    <submittedName>
        <fullName evidence="17">Ion_trans domain-containing protein</fullName>
    </submittedName>
</protein>
<proteinExistence type="predicted"/>
<name>A0A183JNJ1_9TREM</name>
<dbReference type="GO" id="GO:0005891">
    <property type="term" value="C:voltage-gated calcium channel complex"/>
    <property type="evidence" value="ECO:0007669"/>
    <property type="project" value="TreeGrafter"/>
</dbReference>
<evidence type="ECO:0000256" key="13">
    <source>
        <dbReference type="SAM" id="Phobius"/>
    </source>
</evidence>
<feature type="transmembrane region" description="Helical" evidence="13">
    <location>
        <begin position="6"/>
        <end position="24"/>
    </location>
</feature>
<evidence type="ECO:0000256" key="8">
    <source>
        <dbReference type="ARBA" id="ARBA00022989"/>
    </source>
</evidence>
<dbReference type="GO" id="GO:0045202">
    <property type="term" value="C:synapse"/>
    <property type="evidence" value="ECO:0007669"/>
    <property type="project" value="GOC"/>
</dbReference>
<reference evidence="17" key="1">
    <citation type="submission" date="2016-06" db="UniProtKB">
        <authorList>
            <consortium name="WormBaseParasite"/>
        </authorList>
    </citation>
    <scope>IDENTIFICATION</scope>
</reference>
<gene>
    <name evidence="15" type="ORF">SCUD_LOCUS4277</name>
</gene>
<evidence type="ECO:0000256" key="11">
    <source>
        <dbReference type="ARBA" id="ARBA00023180"/>
    </source>
</evidence>
<keyword evidence="16" id="KW-1185">Reference proteome</keyword>
<comment type="subcellular location">
    <subcellularLocation>
        <location evidence="1">Membrane</location>
        <topology evidence="1">Multi-pass membrane protein</topology>
    </subcellularLocation>
</comment>
<dbReference type="InterPro" id="IPR050599">
    <property type="entry name" value="VDCC_alpha-1_subunit"/>
</dbReference>
<evidence type="ECO:0000256" key="9">
    <source>
        <dbReference type="ARBA" id="ARBA00023065"/>
    </source>
</evidence>
<evidence type="ECO:0000256" key="1">
    <source>
        <dbReference type="ARBA" id="ARBA00004141"/>
    </source>
</evidence>
<evidence type="ECO:0000313" key="15">
    <source>
        <dbReference type="EMBL" id="VDO87784.1"/>
    </source>
</evidence>
<dbReference type="PANTHER" id="PTHR45628:SF7">
    <property type="entry name" value="VOLTAGE-DEPENDENT CALCIUM CHANNEL TYPE A SUBUNIT ALPHA-1"/>
    <property type="match status" value="1"/>
</dbReference>
<sequence length="94" mass="11298">MLLFFIFYLQDSSFLNLGFLRLFRAARLIKLIRQGYTIRILLWTFIQSFKALPYVCLLITMLFFIYAVVGMQVSLLQFLSDFYIKFFRKIKITS</sequence>
<feature type="domain" description="Ion transport" evidence="14">
    <location>
        <begin position="3"/>
        <end position="74"/>
    </location>
</feature>